<keyword evidence="2" id="KW-1185">Reference proteome</keyword>
<accession>A0A8S1YEN1</accession>
<dbReference type="AlphaFoldDB" id="A0A8S1YEN1"/>
<dbReference type="Proteomes" id="UP000689195">
    <property type="component" value="Unassembled WGS sequence"/>
</dbReference>
<sequence>MDFNLIYKKSIKQQDTSIHMNFGSKDHIEISRTNAIILIIQMIDRSYTQMHERVELQKYQKLVYVLKIDFYLQNDDTEIIKIFSPSETLLIIYNNLLTIKICDLEMINFIKTEEYLLQKLQFMIKWFNLIKYLIQKDIFEAILLSILSL</sequence>
<evidence type="ECO:0000313" key="2">
    <source>
        <dbReference type="Proteomes" id="UP000689195"/>
    </source>
</evidence>
<dbReference type="EMBL" id="CAJJDO010000163">
    <property type="protein sequence ID" value="CAD8211327.1"/>
    <property type="molecule type" value="Genomic_DNA"/>
</dbReference>
<organism evidence="1 2">
    <name type="scientific">Paramecium pentaurelia</name>
    <dbReference type="NCBI Taxonomy" id="43138"/>
    <lineage>
        <taxon>Eukaryota</taxon>
        <taxon>Sar</taxon>
        <taxon>Alveolata</taxon>
        <taxon>Ciliophora</taxon>
        <taxon>Intramacronucleata</taxon>
        <taxon>Oligohymenophorea</taxon>
        <taxon>Peniculida</taxon>
        <taxon>Parameciidae</taxon>
        <taxon>Paramecium</taxon>
    </lineage>
</organism>
<comment type="caution">
    <text evidence="1">The sequence shown here is derived from an EMBL/GenBank/DDBJ whole genome shotgun (WGS) entry which is preliminary data.</text>
</comment>
<proteinExistence type="predicted"/>
<name>A0A8S1YEN1_9CILI</name>
<gene>
    <name evidence="1" type="ORF">PPENT_87.1.T1630027</name>
</gene>
<protein>
    <submittedName>
        <fullName evidence="1">Uncharacterized protein</fullName>
    </submittedName>
</protein>
<reference evidence="1" key="1">
    <citation type="submission" date="2021-01" db="EMBL/GenBank/DDBJ databases">
        <authorList>
            <consortium name="Genoscope - CEA"/>
            <person name="William W."/>
        </authorList>
    </citation>
    <scope>NUCLEOTIDE SEQUENCE</scope>
</reference>
<evidence type="ECO:0000313" key="1">
    <source>
        <dbReference type="EMBL" id="CAD8211327.1"/>
    </source>
</evidence>